<name>A0ABX7I5V9_9BACT</name>
<evidence type="ECO:0000256" key="1">
    <source>
        <dbReference type="ARBA" id="ARBA00022801"/>
    </source>
</evidence>
<dbReference type="InterPro" id="IPR016035">
    <property type="entry name" value="Acyl_Trfase/lysoPLipase"/>
</dbReference>
<keyword evidence="1 4" id="KW-0378">Hydrolase</keyword>
<evidence type="ECO:0000256" key="2">
    <source>
        <dbReference type="ARBA" id="ARBA00022963"/>
    </source>
</evidence>
<accession>A0ABX7I5V9</accession>
<dbReference type="Proteomes" id="UP000612680">
    <property type="component" value="Chromosome"/>
</dbReference>
<keyword evidence="2 4" id="KW-0442">Lipid degradation</keyword>
<protein>
    <submittedName>
        <fullName evidence="6">Patatin-like phospholipase family protein</fullName>
    </submittedName>
</protein>
<keyword evidence="7" id="KW-1185">Reference proteome</keyword>
<evidence type="ECO:0000256" key="3">
    <source>
        <dbReference type="ARBA" id="ARBA00023098"/>
    </source>
</evidence>
<proteinExistence type="predicted"/>
<evidence type="ECO:0000256" key="4">
    <source>
        <dbReference type="PROSITE-ProRule" id="PRU01161"/>
    </source>
</evidence>
<feature type="domain" description="PNPLA" evidence="5">
    <location>
        <begin position="13"/>
        <end position="183"/>
    </location>
</feature>
<feature type="active site" description="Nucleophile" evidence="4">
    <location>
        <position position="46"/>
    </location>
</feature>
<dbReference type="Gene3D" id="3.40.1090.10">
    <property type="entry name" value="Cytosolic phospholipase A2 catalytic domain"/>
    <property type="match status" value="1"/>
</dbReference>
<comment type="caution">
    <text evidence="4">Lacks conserved residue(s) required for the propagation of feature annotation.</text>
</comment>
<dbReference type="PROSITE" id="PS51635">
    <property type="entry name" value="PNPLA"/>
    <property type="match status" value="1"/>
</dbReference>
<dbReference type="InterPro" id="IPR050301">
    <property type="entry name" value="NTE"/>
</dbReference>
<evidence type="ECO:0000313" key="7">
    <source>
        <dbReference type="Proteomes" id="UP000612680"/>
    </source>
</evidence>
<organism evidence="6 7">
    <name type="scientific">Dyadobacter sandarakinus</name>
    <dbReference type="NCBI Taxonomy" id="2747268"/>
    <lineage>
        <taxon>Bacteria</taxon>
        <taxon>Pseudomonadati</taxon>
        <taxon>Bacteroidota</taxon>
        <taxon>Cytophagia</taxon>
        <taxon>Cytophagales</taxon>
        <taxon>Spirosomataceae</taxon>
        <taxon>Dyadobacter</taxon>
    </lineage>
</organism>
<feature type="active site" description="Proton acceptor" evidence="4">
    <location>
        <position position="170"/>
    </location>
</feature>
<dbReference type="InterPro" id="IPR002641">
    <property type="entry name" value="PNPLA_dom"/>
</dbReference>
<dbReference type="RefSeq" id="WP_204663856.1">
    <property type="nucleotide sequence ID" value="NZ_CP056775.1"/>
</dbReference>
<dbReference type="EMBL" id="CP056775">
    <property type="protein sequence ID" value="QRR01486.1"/>
    <property type="molecule type" value="Genomic_DNA"/>
</dbReference>
<evidence type="ECO:0000259" key="5">
    <source>
        <dbReference type="PROSITE" id="PS51635"/>
    </source>
</evidence>
<dbReference type="SUPFAM" id="SSF52151">
    <property type="entry name" value="FabD/lysophospholipase-like"/>
    <property type="match status" value="1"/>
</dbReference>
<keyword evidence="3 4" id="KW-0443">Lipid metabolism</keyword>
<gene>
    <name evidence="6" type="ORF">HWI92_11510</name>
</gene>
<dbReference type="PANTHER" id="PTHR14226">
    <property type="entry name" value="NEUROPATHY TARGET ESTERASE/SWISS CHEESE D.MELANOGASTER"/>
    <property type="match status" value="1"/>
</dbReference>
<feature type="short sequence motif" description="GXSXG" evidence="4">
    <location>
        <begin position="44"/>
        <end position="48"/>
    </location>
</feature>
<evidence type="ECO:0000313" key="6">
    <source>
        <dbReference type="EMBL" id="QRR01486.1"/>
    </source>
</evidence>
<sequence length="463" mass="51778">MAQADTQQYNRSLVLAGGGIRLAYHAGVLMALEEAAIEFNHIDGTSGGIFGTAMLASGIRPVEIAKRWRALNLMGFVSFLPFRKYLHISQLPAMASEDGIRKKIFPALGIDIAAINANSAFTATFNVCNFSRKNLESISNNIVTENHLLAGMSLPMFMPAIKIGDYWYTDAVWIKDANMSEAIRQGADEIWLVWCIGNTSEYANGTFRQYVNMIEISANSGLFADLELIKKENENRLEKNLKPIAIYIIKPKYPQELDPDFFFNKVNADTLINRGYADTVRMLQSRKPFSNWDNIPTATSMEEPGISVAFSHEFTGNIYFNNAERPAKVHLNMVIREANGKIETDSSSSIQLSDELVLSGYDNSITCNKSDLHCTMKFKCSGEILNVSLAFERPYLFDMLTGLAFKTAHATLKSENGNTSEYVLTQPIRDRIRNLFYQNVSGASSWLAGMKAKIRLFKIICSH</sequence>
<dbReference type="Pfam" id="PF01734">
    <property type="entry name" value="Patatin"/>
    <property type="match status" value="1"/>
</dbReference>
<dbReference type="PANTHER" id="PTHR14226:SF57">
    <property type="entry name" value="BLR7027 PROTEIN"/>
    <property type="match status" value="1"/>
</dbReference>
<reference evidence="6 7" key="1">
    <citation type="submission" date="2020-06" db="EMBL/GenBank/DDBJ databases">
        <title>Dyadobacter sandarakinus sp. nov., isolated from the soil of the Arctic Yellow River Station.</title>
        <authorList>
            <person name="Zhang Y."/>
            <person name="Peng F."/>
        </authorList>
    </citation>
    <scope>NUCLEOTIDE SEQUENCE [LARGE SCALE GENOMIC DNA]</scope>
    <source>
        <strain evidence="6 7">Q3-56</strain>
    </source>
</reference>